<reference evidence="4" key="1">
    <citation type="journal article" date="2019" name="Int. J. Syst. Evol. Microbiol.">
        <title>The Global Catalogue of Microorganisms (GCM) 10K type strain sequencing project: providing services to taxonomists for standard genome sequencing and annotation.</title>
        <authorList>
            <consortium name="The Broad Institute Genomics Platform"/>
            <consortium name="The Broad Institute Genome Sequencing Center for Infectious Disease"/>
            <person name="Wu L."/>
            <person name="Ma J."/>
        </authorList>
    </citation>
    <scope>NUCLEOTIDE SEQUENCE [LARGE SCALE GENOMIC DNA]</scope>
    <source>
        <strain evidence="4">JCM 16578</strain>
    </source>
</reference>
<feature type="compositionally biased region" description="Basic and acidic residues" evidence="1">
    <location>
        <begin position="84"/>
        <end position="94"/>
    </location>
</feature>
<comment type="caution">
    <text evidence="3">The sequence shown here is derived from an EMBL/GenBank/DDBJ whole genome shotgun (WGS) entry which is preliminary data.</text>
</comment>
<protein>
    <submittedName>
        <fullName evidence="3">Uncharacterized protein</fullName>
    </submittedName>
</protein>
<dbReference type="RefSeq" id="WP_345547602.1">
    <property type="nucleotide sequence ID" value="NZ_BAAAZA010000005.1"/>
</dbReference>
<evidence type="ECO:0000256" key="1">
    <source>
        <dbReference type="SAM" id="MobiDB-lite"/>
    </source>
</evidence>
<dbReference type="Proteomes" id="UP001501563">
    <property type="component" value="Unassembled WGS sequence"/>
</dbReference>
<keyword evidence="4" id="KW-1185">Reference proteome</keyword>
<accession>A0ABP7JXW0</accession>
<dbReference type="EMBL" id="BAAAZA010000005">
    <property type="protein sequence ID" value="GAA3858348.1"/>
    <property type="molecule type" value="Genomic_DNA"/>
</dbReference>
<feature type="chain" id="PRO_5046689459" evidence="2">
    <location>
        <begin position="30"/>
        <end position="155"/>
    </location>
</feature>
<feature type="region of interest" description="Disordered" evidence="1">
    <location>
        <begin position="118"/>
        <end position="155"/>
    </location>
</feature>
<evidence type="ECO:0000313" key="3">
    <source>
        <dbReference type="EMBL" id="GAA3858348.1"/>
    </source>
</evidence>
<sequence>MGIRALPRRAAIRGAFVCAALLHPTAARAPGASTARLPRQGLAERAAAFTTRVSEGIRIVRTAIGSCPGAPVGPPGDTGPACDHAARRPGRPEQDAAGSRLRAVLAVARDLLRALAAARRSRVAPGPGEPVSGTPGGPAPYEPLPGRQGPDDDAP</sequence>
<name>A0ABP7JXW0_9ACTN</name>
<feature type="region of interest" description="Disordered" evidence="1">
    <location>
        <begin position="66"/>
        <end position="99"/>
    </location>
</feature>
<evidence type="ECO:0000256" key="2">
    <source>
        <dbReference type="SAM" id="SignalP"/>
    </source>
</evidence>
<evidence type="ECO:0000313" key="4">
    <source>
        <dbReference type="Proteomes" id="UP001501563"/>
    </source>
</evidence>
<organism evidence="3 4">
    <name type="scientific">Streptomyces lannensis</name>
    <dbReference type="NCBI Taxonomy" id="766498"/>
    <lineage>
        <taxon>Bacteria</taxon>
        <taxon>Bacillati</taxon>
        <taxon>Actinomycetota</taxon>
        <taxon>Actinomycetes</taxon>
        <taxon>Kitasatosporales</taxon>
        <taxon>Streptomycetaceae</taxon>
        <taxon>Streptomyces</taxon>
    </lineage>
</organism>
<gene>
    <name evidence="3" type="ORF">GCM10022207_22240</name>
</gene>
<keyword evidence="2" id="KW-0732">Signal</keyword>
<proteinExistence type="predicted"/>
<feature type="signal peptide" evidence="2">
    <location>
        <begin position="1"/>
        <end position="29"/>
    </location>
</feature>